<evidence type="ECO:0000256" key="4">
    <source>
        <dbReference type="RuleBase" id="RU003719"/>
    </source>
</evidence>
<dbReference type="InterPro" id="IPR050223">
    <property type="entry name" value="D-isomer_2-hydroxyacid_DH"/>
</dbReference>
<evidence type="ECO:0000313" key="7">
    <source>
        <dbReference type="EMBL" id="GAA4428407.1"/>
    </source>
</evidence>
<dbReference type="PANTHER" id="PTHR10996:SF178">
    <property type="entry name" value="2-HYDROXYACID DEHYDROGENASE YGL185C-RELATED"/>
    <property type="match status" value="1"/>
</dbReference>
<dbReference type="PANTHER" id="PTHR10996">
    <property type="entry name" value="2-HYDROXYACID DEHYDROGENASE-RELATED"/>
    <property type="match status" value="1"/>
</dbReference>
<dbReference type="Pfam" id="PF00389">
    <property type="entry name" value="2-Hacid_dh"/>
    <property type="match status" value="1"/>
</dbReference>
<dbReference type="InterPro" id="IPR036291">
    <property type="entry name" value="NAD(P)-bd_dom_sf"/>
</dbReference>
<dbReference type="RefSeq" id="WP_345217037.1">
    <property type="nucleotide sequence ID" value="NZ_BAABGN010000012.1"/>
</dbReference>
<dbReference type="SUPFAM" id="SSF51735">
    <property type="entry name" value="NAD(P)-binding Rossmann-fold domains"/>
    <property type="match status" value="1"/>
</dbReference>
<dbReference type="CDD" id="cd12156">
    <property type="entry name" value="HPPR"/>
    <property type="match status" value="1"/>
</dbReference>
<organism evidence="7 8">
    <name type="scientific">Georgenia halophila</name>
    <dbReference type="NCBI Taxonomy" id="620889"/>
    <lineage>
        <taxon>Bacteria</taxon>
        <taxon>Bacillati</taxon>
        <taxon>Actinomycetota</taxon>
        <taxon>Actinomycetes</taxon>
        <taxon>Micrococcales</taxon>
        <taxon>Bogoriellaceae</taxon>
        <taxon>Georgenia</taxon>
    </lineage>
</organism>
<keyword evidence="8" id="KW-1185">Reference proteome</keyword>
<dbReference type="Gene3D" id="3.40.50.720">
    <property type="entry name" value="NAD(P)-binding Rossmann-like Domain"/>
    <property type="match status" value="2"/>
</dbReference>
<dbReference type="Pfam" id="PF02826">
    <property type="entry name" value="2-Hacid_dh_C"/>
    <property type="match status" value="1"/>
</dbReference>
<protein>
    <submittedName>
        <fullName evidence="7">2-hydroxyacid dehydrogenase</fullName>
    </submittedName>
</protein>
<feature type="domain" description="D-isomer specific 2-hydroxyacid dehydrogenase catalytic" evidence="5">
    <location>
        <begin position="51"/>
        <end position="312"/>
    </location>
</feature>
<evidence type="ECO:0000259" key="5">
    <source>
        <dbReference type="Pfam" id="PF00389"/>
    </source>
</evidence>
<proteinExistence type="inferred from homology"/>
<evidence type="ECO:0000256" key="1">
    <source>
        <dbReference type="ARBA" id="ARBA00005854"/>
    </source>
</evidence>
<dbReference type="InterPro" id="IPR006140">
    <property type="entry name" value="D-isomer_DH_NAD-bd"/>
</dbReference>
<name>A0ABP8LHD6_9MICO</name>
<evidence type="ECO:0000259" key="6">
    <source>
        <dbReference type="Pfam" id="PF02826"/>
    </source>
</evidence>
<feature type="domain" description="D-isomer specific 2-hydroxyacid dehydrogenase NAD-binding" evidence="6">
    <location>
        <begin position="108"/>
        <end position="281"/>
    </location>
</feature>
<evidence type="ECO:0000256" key="3">
    <source>
        <dbReference type="ARBA" id="ARBA00023027"/>
    </source>
</evidence>
<comment type="similarity">
    <text evidence="1 4">Belongs to the D-isomer specific 2-hydroxyacid dehydrogenase family.</text>
</comment>
<evidence type="ECO:0000313" key="8">
    <source>
        <dbReference type="Proteomes" id="UP001500622"/>
    </source>
</evidence>
<evidence type="ECO:0000256" key="2">
    <source>
        <dbReference type="ARBA" id="ARBA00023002"/>
    </source>
</evidence>
<comment type="caution">
    <text evidence="7">The sequence shown here is derived from an EMBL/GenBank/DDBJ whole genome shotgun (WGS) entry which is preliminary data.</text>
</comment>
<dbReference type="Proteomes" id="UP001500622">
    <property type="component" value="Unassembled WGS sequence"/>
</dbReference>
<dbReference type="EMBL" id="BAABGN010000012">
    <property type="protein sequence ID" value="GAA4428407.1"/>
    <property type="molecule type" value="Genomic_DNA"/>
</dbReference>
<gene>
    <name evidence="7" type="ORF">GCM10023169_29500</name>
</gene>
<dbReference type="SUPFAM" id="SSF52283">
    <property type="entry name" value="Formate/glycerate dehydrogenase catalytic domain-like"/>
    <property type="match status" value="1"/>
</dbReference>
<dbReference type="InterPro" id="IPR006139">
    <property type="entry name" value="D-isomer_2_OHA_DH_cat_dom"/>
</dbReference>
<sequence length="323" mass="34313">MTEQIVLVPAPPDDFLLQACGRFRLLRLWEEADPDRYLADHGGEVVAVANPGHSPVPVSLLDRLPNLELIAHVGVGYDSVDIEAAVARGVLVANASGSNDNEVADTAMGLLLMAVRELGRAEQHLRAGRWESDGPYPLTDLSLRGRTIGLLGMGRIGQAIARRAEAFDMTVVYHTRTARDVPYRHLPTPSALARTADVLVVAVPGGATTHHLVNADVLTELGPDGVLINVARGSIVDEEALAAALADGTIHAAGLDVYENEPHVPEELLALDNAVLLPHVGSASVPTRRAMAELAAENLAAWFDRREVLTPVPECAGLLPGSE</sequence>
<accession>A0ABP8LHD6</accession>
<reference evidence="8" key="1">
    <citation type="journal article" date="2019" name="Int. J. Syst. Evol. Microbiol.">
        <title>The Global Catalogue of Microorganisms (GCM) 10K type strain sequencing project: providing services to taxonomists for standard genome sequencing and annotation.</title>
        <authorList>
            <consortium name="The Broad Institute Genomics Platform"/>
            <consortium name="The Broad Institute Genome Sequencing Center for Infectious Disease"/>
            <person name="Wu L."/>
            <person name="Ma J."/>
        </authorList>
    </citation>
    <scope>NUCLEOTIDE SEQUENCE [LARGE SCALE GENOMIC DNA]</scope>
    <source>
        <strain evidence="8">JCM 17810</strain>
    </source>
</reference>
<keyword evidence="2 4" id="KW-0560">Oxidoreductase</keyword>
<keyword evidence="3" id="KW-0520">NAD</keyword>